<comment type="caution">
    <text evidence="3">The sequence shown here is derived from an EMBL/GenBank/DDBJ whole genome shotgun (WGS) entry which is preliminary data.</text>
</comment>
<name>A0ABP1S8Z3_9HEXA</name>
<evidence type="ECO:0000256" key="2">
    <source>
        <dbReference type="SAM" id="SignalP"/>
    </source>
</evidence>
<feature type="chain" id="PRO_5046846795" evidence="2">
    <location>
        <begin position="28"/>
        <end position="192"/>
    </location>
</feature>
<keyword evidence="1" id="KW-0812">Transmembrane</keyword>
<keyword evidence="4" id="KW-1185">Reference proteome</keyword>
<reference evidence="3 4" key="1">
    <citation type="submission" date="2024-08" db="EMBL/GenBank/DDBJ databases">
        <authorList>
            <person name="Cucini C."/>
            <person name="Frati F."/>
        </authorList>
    </citation>
    <scope>NUCLEOTIDE SEQUENCE [LARGE SCALE GENOMIC DNA]</scope>
</reference>
<feature type="signal peptide" evidence="2">
    <location>
        <begin position="1"/>
        <end position="27"/>
    </location>
</feature>
<accession>A0ABP1S8Z3</accession>
<dbReference type="EMBL" id="CAXLJM020000164">
    <property type="protein sequence ID" value="CAL8146670.1"/>
    <property type="molecule type" value="Genomic_DNA"/>
</dbReference>
<keyword evidence="2" id="KW-0732">Signal</keyword>
<evidence type="ECO:0000256" key="1">
    <source>
        <dbReference type="SAM" id="Phobius"/>
    </source>
</evidence>
<sequence length="192" mass="21000">MSSPTKYTVFVLLVNIIFWRGFSPCQANALRLTECEFKNGTLACQDVPVAQASIRQPILLDQLEIAFIIAVVAAILFIFVCCICPTTKYCNTNEGTCWGGLDREKYMRGLLYPPIPPVGDEGDDDLKNKINAISDSGTNVDNRNSSEIQPSDTLITTSVASLESNTEMENPKLPKKKGQSPVDCVTQVCACV</sequence>
<keyword evidence="1" id="KW-1133">Transmembrane helix</keyword>
<evidence type="ECO:0000313" key="4">
    <source>
        <dbReference type="Proteomes" id="UP001642540"/>
    </source>
</evidence>
<organism evidence="3 4">
    <name type="scientific">Orchesella dallaii</name>
    <dbReference type="NCBI Taxonomy" id="48710"/>
    <lineage>
        <taxon>Eukaryota</taxon>
        <taxon>Metazoa</taxon>
        <taxon>Ecdysozoa</taxon>
        <taxon>Arthropoda</taxon>
        <taxon>Hexapoda</taxon>
        <taxon>Collembola</taxon>
        <taxon>Entomobryomorpha</taxon>
        <taxon>Entomobryoidea</taxon>
        <taxon>Orchesellidae</taxon>
        <taxon>Orchesellinae</taxon>
        <taxon>Orchesella</taxon>
    </lineage>
</organism>
<keyword evidence="1" id="KW-0472">Membrane</keyword>
<protein>
    <submittedName>
        <fullName evidence="3">Uncharacterized protein</fullName>
    </submittedName>
</protein>
<feature type="transmembrane region" description="Helical" evidence="1">
    <location>
        <begin position="65"/>
        <end position="84"/>
    </location>
</feature>
<gene>
    <name evidence="3" type="ORF">ODALV1_LOCUS30892</name>
</gene>
<dbReference type="Proteomes" id="UP001642540">
    <property type="component" value="Unassembled WGS sequence"/>
</dbReference>
<evidence type="ECO:0000313" key="3">
    <source>
        <dbReference type="EMBL" id="CAL8146670.1"/>
    </source>
</evidence>
<proteinExistence type="predicted"/>